<evidence type="ECO:0000313" key="8">
    <source>
        <dbReference type="WBParaSite" id="ACRNAN_scaffold13730.g28121.t1"/>
    </source>
</evidence>
<dbReference type="InterPro" id="IPR036259">
    <property type="entry name" value="MFS_trans_sf"/>
</dbReference>
<feature type="transmembrane region" description="Helical" evidence="5">
    <location>
        <begin position="144"/>
        <end position="166"/>
    </location>
</feature>
<evidence type="ECO:0000256" key="1">
    <source>
        <dbReference type="ARBA" id="ARBA00004141"/>
    </source>
</evidence>
<dbReference type="PANTHER" id="PTHR23503:SF106">
    <property type="entry name" value="MAJOR FACILITATOR SUPERFAMILY (MFS) PROFILE DOMAIN-CONTAINING PROTEIN"/>
    <property type="match status" value="1"/>
</dbReference>
<dbReference type="Gene3D" id="1.20.1250.20">
    <property type="entry name" value="MFS general substrate transporter like domains"/>
    <property type="match status" value="1"/>
</dbReference>
<evidence type="ECO:0000256" key="2">
    <source>
        <dbReference type="ARBA" id="ARBA00022692"/>
    </source>
</evidence>
<dbReference type="AlphaFoldDB" id="A0A914CT87"/>
<comment type="subcellular location">
    <subcellularLocation>
        <location evidence="1">Membrane</location>
        <topology evidence="1">Multi-pass membrane protein</topology>
    </subcellularLocation>
</comment>
<keyword evidence="4 5" id="KW-0472">Membrane</keyword>
<name>A0A914CT87_9BILA</name>
<dbReference type="PROSITE" id="PS50850">
    <property type="entry name" value="MFS"/>
    <property type="match status" value="1"/>
</dbReference>
<protein>
    <submittedName>
        <fullName evidence="8">Major facilitator superfamily (MFS) profile domain-containing protein</fullName>
    </submittedName>
</protein>
<organism evidence="7 8">
    <name type="scientific">Acrobeloides nanus</name>
    <dbReference type="NCBI Taxonomy" id="290746"/>
    <lineage>
        <taxon>Eukaryota</taxon>
        <taxon>Metazoa</taxon>
        <taxon>Ecdysozoa</taxon>
        <taxon>Nematoda</taxon>
        <taxon>Chromadorea</taxon>
        <taxon>Rhabditida</taxon>
        <taxon>Tylenchina</taxon>
        <taxon>Cephalobomorpha</taxon>
        <taxon>Cephaloboidea</taxon>
        <taxon>Cephalobidae</taxon>
        <taxon>Acrobeloides</taxon>
    </lineage>
</organism>
<dbReference type="Pfam" id="PF00083">
    <property type="entry name" value="Sugar_tr"/>
    <property type="match status" value="1"/>
</dbReference>
<accession>A0A914CT87</accession>
<proteinExistence type="predicted"/>
<dbReference type="GO" id="GO:0015149">
    <property type="term" value="F:hexose transmembrane transporter activity"/>
    <property type="evidence" value="ECO:0007669"/>
    <property type="project" value="TreeGrafter"/>
</dbReference>
<dbReference type="WBParaSite" id="ACRNAN_scaffold13730.g28121.t1">
    <property type="protein sequence ID" value="ACRNAN_scaffold13730.g28121.t1"/>
    <property type="gene ID" value="ACRNAN_scaffold13730.g28121"/>
</dbReference>
<dbReference type="InterPro" id="IPR020846">
    <property type="entry name" value="MFS_dom"/>
</dbReference>
<dbReference type="Proteomes" id="UP000887540">
    <property type="component" value="Unplaced"/>
</dbReference>
<feature type="domain" description="Major facilitator superfamily (MFS) profile" evidence="6">
    <location>
        <begin position="1"/>
        <end position="168"/>
    </location>
</feature>
<evidence type="ECO:0000313" key="7">
    <source>
        <dbReference type="Proteomes" id="UP000887540"/>
    </source>
</evidence>
<dbReference type="SUPFAM" id="SSF103473">
    <property type="entry name" value="MFS general substrate transporter"/>
    <property type="match status" value="1"/>
</dbReference>
<keyword evidence="7" id="KW-1185">Reference proteome</keyword>
<dbReference type="InterPro" id="IPR005828">
    <property type="entry name" value="MFS_sugar_transport-like"/>
</dbReference>
<dbReference type="PANTHER" id="PTHR23503">
    <property type="entry name" value="SOLUTE CARRIER FAMILY 2"/>
    <property type="match status" value="1"/>
</dbReference>
<dbReference type="InterPro" id="IPR045263">
    <property type="entry name" value="GLUT"/>
</dbReference>
<sequence length="168" mass="18661">MGYAVALGLGLTALYLTESSPKECRGLVSMMQSLIIICSTIIGAVVGIPQIFGNDSNWWLIYLIEVIMLIVEIFLFSMIAYESPGFLILRGLDERARPAIQAYFAPKPDEIDMIISELKENLNTSSKASIGMIEIWKDPIYRRLMIPGLVLALAVTFSGIAGNYFFKE</sequence>
<dbReference type="GO" id="GO:0016020">
    <property type="term" value="C:membrane"/>
    <property type="evidence" value="ECO:0007669"/>
    <property type="project" value="UniProtKB-SubCell"/>
</dbReference>
<keyword evidence="3 5" id="KW-1133">Transmembrane helix</keyword>
<feature type="transmembrane region" description="Helical" evidence="5">
    <location>
        <begin position="31"/>
        <end position="52"/>
    </location>
</feature>
<feature type="transmembrane region" description="Helical" evidence="5">
    <location>
        <begin position="59"/>
        <end position="81"/>
    </location>
</feature>
<evidence type="ECO:0000256" key="5">
    <source>
        <dbReference type="SAM" id="Phobius"/>
    </source>
</evidence>
<keyword evidence="2 5" id="KW-0812">Transmembrane</keyword>
<evidence type="ECO:0000256" key="3">
    <source>
        <dbReference type="ARBA" id="ARBA00022989"/>
    </source>
</evidence>
<evidence type="ECO:0000259" key="6">
    <source>
        <dbReference type="PROSITE" id="PS50850"/>
    </source>
</evidence>
<evidence type="ECO:0000256" key="4">
    <source>
        <dbReference type="ARBA" id="ARBA00023136"/>
    </source>
</evidence>
<reference evidence="8" key="1">
    <citation type="submission" date="2022-11" db="UniProtKB">
        <authorList>
            <consortium name="WormBaseParasite"/>
        </authorList>
    </citation>
    <scope>IDENTIFICATION</scope>
</reference>